<reference evidence="2" key="1">
    <citation type="journal article" date="2019" name="Int. J. Syst. Evol. Microbiol.">
        <title>The Global Catalogue of Microorganisms (GCM) 10K type strain sequencing project: providing services to taxonomists for standard genome sequencing and annotation.</title>
        <authorList>
            <consortium name="The Broad Institute Genomics Platform"/>
            <consortium name="The Broad Institute Genome Sequencing Center for Infectious Disease"/>
            <person name="Wu L."/>
            <person name="Ma J."/>
        </authorList>
    </citation>
    <scope>NUCLEOTIDE SEQUENCE [LARGE SCALE GENOMIC DNA]</scope>
    <source>
        <strain evidence="2">CCUG 58938</strain>
    </source>
</reference>
<comment type="caution">
    <text evidence="1">The sequence shown here is derived from an EMBL/GenBank/DDBJ whole genome shotgun (WGS) entry which is preliminary data.</text>
</comment>
<accession>A0ABW3K686</accession>
<dbReference type="RefSeq" id="WP_377580601.1">
    <property type="nucleotide sequence ID" value="NZ_JBHTKA010000007.1"/>
</dbReference>
<evidence type="ECO:0000313" key="2">
    <source>
        <dbReference type="Proteomes" id="UP001597112"/>
    </source>
</evidence>
<dbReference type="EMBL" id="JBHTKA010000007">
    <property type="protein sequence ID" value="MFD1001154.1"/>
    <property type="molecule type" value="Genomic_DNA"/>
</dbReference>
<organism evidence="1 2">
    <name type="scientific">Ohtaekwangia kribbensis</name>
    <dbReference type="NCBI Taxonomy" id="688913"/>
    <lineage>
        <taxon>Bacteria</taxon>
        <taxon>Pseudomonadati</taxon>
        <taxon>Bacteroidota</taxon>
        <taxon>Cytophagia</taxon>
        <taxon>Cytophagales</taxon>
        <taxon>Fulvivirgaceae</taxon>
        <taxon>Ohtaekwangia</taxon>
    </lineage>
</organism>
<proteinExistence type="predicted"/>
<gene>
    <name evidence="1" type="ORF">ACFQ21_17635</name>
</gene>
<name>A0ABW3K686_9BACT</name>
<evidence type="ECO:0000313" key="1">
    <source>
        <dbReference type="EMBL" id="MFD1001154.1"/>
    </source>
</evidence>
<sequence length="118" mass="13603">MNYIETFQADVCDKILLEYYNQLSDERDNIAPQKETVLTDTETIKKIITLIHAFPDQGDMMVKMGNVSVLKVTLIYKDKAVFFKYYENSVQTPATSFYSTPPKEEKLLYELLMAAVNS</sequence>
<dbReference type="Proteomes" id="UP001597112">
    <property type="component" value="Unassembled WGS sequence"/>
</dbReference>
<keyword evidence="2" id="KW-1185">Reference proteome</keyword>
<protein>
    <submittedName>
        <fullName evidence="1">Uncharacterized protein</fullName>
    </submittedName>
</protein>